<proteinExistence type="predicted"/>
<evidence type="ECO:0000313" key="2">
    <source>
        <dbReference type="Proteomes" id="UP001177003"/>
    </source>
</evidence>
<organism evidence="1 2">
    <name type="scientific">Lactuca saligna</name>
    <name type="common">Willowleaf lettuce</name>
    <dbReference type="NCBI Taxonomy" id="75948"/>
    <lineage>
        <taxon>Eukaryota</taxon>
        <taxon>Viridiplantae</taxon>
        <taxon>Streptophyta</taxon>
        <taxon>Embryophyta</taxon>
        <taxon>Tracheophyta</taxon>
        <taxon>Spermatophyta</taxon>
        <taxon>Magnoliopsida</taxon>
        <taxon>eudicotyledons</taxon>
        <taxon>Gunneridae</taxon>
        <taxon>Pentapetalae</taxon>
        <taxon>asterids</taxon>
        <taxon>campanulids</taxon>
        <taxon>Asterales</taxon>
        <taxon>Asteraceae</taxon>
        <taxon>Cichorioideae</taxon>
        <taxon>Cichorieae</taxon>
        <taxon>Lactucinae</taxon>
        <taxon>Lactuca</taxon>
    </lineage>
</organism>
<protein>
    <submittedName>
        <fullName evidence="1">Uncharacterized protein</fullName>
    </submittedName>
</protein>
<keyword evidence="2" id="KW-1185">Reference proteome</keyword>
<dbReference type="EMBL" id="OX465084">
    <property type="protein sequence ID" value="CAI9299502.1"/>
    <property type="molecule type" value="Genomic_DNA"/>
</dbReference>
<name>A0AA36EKV9_LACSI</name>
<accession>A0AA36EKV9</accession>
<dbReference type="Proteomes" id="UP001177003">
    <property type="component" value="Chromosome 8"/>
</dbReference>
<sequence length="233" mass="26941">MNYFWKEIRSKRKYNRVPIVKNLKNKGIDESVKEEQEDNVRKTNEEYPPGLRYLPTRMKYDNITTAVMGMSLEQKQAILRMGFGSILQVNITSYPSQKKNYGKGMKNEAITSPITLLILVCMYNMKYSIEIDKMLPFILHINGEQQMLNFKRDFEDEETYTAVIEHNYGVILIEKSTMGIVLKDGDVGEGNSSPVRGLIVTEVNVEKEFNYSRTVDTNSLTMTQFHRLLGVNE</sequence>
<evidence type="ECO:0000313" key="1">
    <source>
        <dbReference type="EMBL" id="CAI9299502.1"/>
    </source>
</evidence>
<gene>
    <name evidence="1" type="ORF">LSALG_LOCUS38209</name>
</gene>
<dbReference type="AlphaFoldDB" id="A0AA36EKV9"/>
<reference evidence="1" key="1">
    <citation type="submission" date="2023-04" db="EMBL/GenBank/DDBJ databases">
        <authorList>
            <person name="Vijverberg K."/>
            <person name="Xiong W."/>
            <person name="Schranz E."/>
        </authorList>
    </citation>
    <scope>NUCLEOTIDE SEQUENCE</scope>
</reference>